<dbReference type="SUPFAM" id="SSF53756">
    <property type="entry name" value="UDP-Glycosyltransferase/glycogen phosphorylase"/>
    <property type="match status" value="1"/>
</dbReference>
<accession>A0A6G1ZJ83</accession>
<dbReference type="PANTHER" id="PTHR12526:SF630">
    <property type="entry name" value="GLYCOSYLTRANSFERASE"/>
    <property type="match status" value="1"/>
</dbReference>
<dbReference type="Gene3D" id="3.40.50.2000">
    <property type="entry name" value="Glycogen Phosphorylase B"/>
    <property type="match status" value="2"/>
</dbReference>
<feature type="domain" description="Glycosyl transferase family 1" evidence="1">
    <location>
        <begin position="230"/>
        <end position="388"/>
    </location>
</feature>
<evidence type="ECO:0000259" key="1">
    <source>
        <dbReference type="Pfam" id="PF00534"/>
    </source>
</evidence>
<dbReference type="EMBL" id="WKLP01000034">
    <property type="protein sequence ID" value="MRY13741.1"/>
    <property type="molecule type" value="Genomic_DNA"/>
</dbReference>
<dbReference type="GO" id="GO:0016757">
    <property type="term" value="F:glycosyltransferase activity"/>
    <property type="evidence" value="ECO:0007669"/>
    <property type="project" value="InterPro"/>
</dbReference>
<sequence length="430" mass="49992">MKKILVLAYCVSPTRGSEYAVAWNYITRMSKYHKLTVLYGISGEQMGDITELEEFKIKTSIKNVDFIPVHHSKTTIALNYLNRRHILPFTYYFAFQNWHKEAYKVAKKLTENEIFDLVHLLGPIGYREPGYLWKLKLPYIWGPIGGMNNYPIQLLRATYTLRGKFFFLLRTFLNKFQLKTSYRVKQALKNSNMLLTATTENQQCIFKSHHAQSTWLPENGITEEIKRISDTKFKEKVINLIWIGRIDDFKAIIIIIKALENIKQDNLLLHVVGDGFIKKEMEQYAIKKGVNHLIKWHGKVARKEVYTILSQAHLHIITSLGEANTTVIWEAMSMGVPTITLDHCGMHDIVCEKCGIKIPIKSYAQVIKDFSNKLNEIMQTPELLKELSDGVLECAPYFHWDRREEFWNKIYDQAISNYKEKITATSSLNS</sequence>
<reference evidence="2" key="1">
    <citation type="journal article" date="2019" name="Nat. Med.">
        <title>A library of human gut bacterial isolates paired with longitudinal multiomics data enables mechanistic microbiome research.</title>
        <authorList>
            <person name="Poyet M."/>
            <person name="Groussin M."/>
            <person name="Gibbons S.M."/>
            <person name="Avila-Pacheco J."/>
            <person name="Jiang X."/>
            <person name="Kearney S.M."/>
            <person name="Perrotta A.R."/>
            <person name="Berdy B."/>
            <person name="Zhao S."/>
            <person name="Lieberman T.D."/>
            <person name="Swanson P.K."/>
            <person name="Smith M."/>
            <person name="Roesemann S."/>
            <person name="Alexander J.E."/>
            <person name="Rich S.A."/>
            <person name="Livny J."/>
            <person name="Vlamakis H."/>
            <person name="Clish C."/>
            <person name="Bullock K."/>
            <person name="Deik A."/>
            <person name="Scott J."/>
            <person name="Pierce K.A."/>
            <person name="Xavier R.J."/>
            <person name="Alm E.J."/>
        </authorList>
    </citation>
    <scope>NUCLEOTIDE SEQUENCE</scope>
    <source>
        <strain evidence="2">BIOML-A4</strain>
    </source>
</reference>
<name>A0A6G1ZJ83_9BACT</name>
<comment type="caution">
    <text evidence="2">The sequence shown here is derived from an EMBL/GenBank/DDBJ whole genome shotgun (WGS) entry which is preliminary data.</text>
</comment>
<evidence type="ECO:0000313" key="2">
    <source>
        <dbReference type="EMBL" id="MRY13741.1"/>
    </source>
</evidence>
<dbReference type="AlphaFoldDB" id="A0A6G1ZJ83"/>
<dbReference type="RefSeq" id="WP_010802557.1">
    <property type="nucleotide sequence ID" value="NZ_CAKODT010000035.1"/>
</dbReference>
<gene>
    <name evidence="2" type="ORF">GKE01_20045</name>
</gene>
<dbReference type="Pfam" id="PF00534">
    <property type="entry name" value="Glycos_transf_1"/>
    <property type="match status" value="1"/>
</dbReference>
<proteinExistence type="predicted"/>
<protein>
    <submittedName>
        <fullName evidence="2">Glycosyltransferase</fullName>
    </submittedName>
</protein>
<keyword evidence="2" id="KW-0808">Transferase</keyword>
<dbReference type="InterPro" id="IPR001296">
    <property type="entry name" value="Glyco_trans_1"/>
</dbReference>
<organism evidence="2">
    <name type="scientific">Parabacteroides goldsteinii</name>
    <dbReference type="NCBI Taxonomy" id="328812"/>
    <lineage>
        <taxon>Bacteria</taxon>
        <taxon>Pseudomonadati</taxon>
        <taxon>Bacteroidota</taxon>
        <taxon>Bacteroidia</taxon>
        <taxon>Bacteroidales</taxon>
        <taxon>Tannerellaceae</taxon>
        <taxon>Parabacteroides</taxon>
    </lineage>
</organism>
<dbReference type="PANTHER" id="PTHR12526">
    <property type="entry name" value="GLYCOSYLTRANSFERASE"/>
    <property type="match status" value="1"/>
</dbReference>